<dbReference type="PANTHER" id="PTHR13318">
    <property type="entry name" value="PARTNER OF PAIRED, ISOFORM B-RELATED"/>
    <property type="match status" value="1"/>
</dbReference>
<protein>
    <submittedName>
        <fullName evidence="2">G7037 protein</fullName>
    </submittedName>
</protein>
<keyword evidence="3" id="KW-1185">Reference proteome</keyword>
<comment type="subcellular location">
    <subcellularLocation>
        <location evidence="1">Cytoplasm</location>
        <location evidence="1">Cytoskeleton</location>
        <location evidence="1">Cilium axoneme</location>
    </subcellularLocation>
</comment>
<gene>
    <name evidence="2" type="primary">g7037</name>
    <name evidence="2" type="ORF">VP750_LOCUS6022</name>
</gene>
<accession>A0ABP1FWV7</accession>
<dbReference type="Gene3D" id="3.80.10.10">
    <property type="entry name" value="Ribonuclease Inhibitor"/>
    <property type="match status" value="3"/>
</dbReference>
<evidence type="ECO:0000313" key="3">
    <source>
        <dbReference type="Proteomes" id="UP001497392"/>
    </source>
</evidence>
<dbReference type="SMART" id="SM00367">
    <property type="entry name" value="LRR_CC"/>
    <property type="match status" value="5"/>
</dbReference>
<dbReference type="Proteomes" id="UP001497392">
    <property type="component" value="Unassembled WGS sequence"/>
</dbReference>
<reference evidence="2 3" key="1">
    <citation type="submission" date="2024-06" db="EMBL/GenBank/DDBJ databases">
        <authorList>
            <person name="Kraege A."/>
            <person name="Thomma B."/>
        </authorList>
    </citation>
    <scope>NUCLEOTIDE SEQUENCE [LARGE SCALE GENOMIC DNA]</scope>
</reference>
<dbReference type="SUPFAM" id="SSF52058">
    <property type="entry name" value="L domain-like"/>
    <property type="match status" value="1"/>
</dbReference>
<evidence type="ECO:0000313" key="2">
    <source>
        <dbReference type="EMBL" id="CAL5224363.1"/>
    </source>
</evidence>
<dbReference type="EMBL" id="CAXHTA020000010">
    <property type="protein sequence ID" value="CAL5224363.1"/>
    <property type="molecule type" value="Genomic_DNA"/>
</dbReference>
<organism evidence="2 3">
    <name type="scientific">Coccomyxa viridis</name>
    <dbReference type="NCBI Taxonomy" id="1274662"/>
    <lineage>
        <taxon>Eukaryota</taxon>
        <taxon>Viridiplantae</taxon>
        <taxon>Chlorophyta</taxon>
        <taxon>core chlorophytes</taxon>
        <taxon>Trebouxiophyceae</taxon>
        <taxon>Trebouxiophyceae incertae sedis</taxon>
        <taxon>Coccomyxaceae</taxon>
        <taxon>Coccomyxa</taxon>
    </lineage>
</organism>
<dbReference type="InterPro" id="IPR032675">
    <property type="entry name" value="LRR_dom_sf"/>
</dbReference>
<proteinExistence type="predicted"/>
<comment type="caution">
    <text evidence="2">The sequence shown here is derived from an EMBL/GenBank/DDBJ whole genome shotgun (WGS) entry which is preliminary data.</text>
</comment>
<evidence type="ECO:0000256" key="1">
    <source>
        <dbReference type="ARBA" id="ARBA00004430"/>
    </source>
</evidence>
<dbReference type="InterPro" id="IPR006553">
    <property type="entry name" value="Leu-rich_rpt_Cys-con_subtyp"/>
</dbReference>
<sequence>MVRHGIRDRLDARCRTDSWTSSRLIAKIFATKMLSLLRRGKPIEERAHPELPAELMMQIASCLASDADRQTLRMLNRQWKAAVDDSVIRMSGNMYTLHNKDLERLQAFKQLQSLDLSQWKALTDLAGLQCLPKLQSLELNCCTGLTAGALRVLALLPRLRKLDLSCCAGLTDDCMEFITGVENLEWLSLQGCKGLSAAGLSQLRQCKRLRYLDLSGTQVVSLGFLQLHSASGKGQRMAGRVISIQADCSRNRAANVPSHSSEWRCSLRRLRLADCEGLAESALCSLIGHAELETLDLSRSTQALTGASVAALQQLQGLRRLNLESSPEFCDSTLLELTLLQGLTHLDVSECAELSPGAVSTLRHRMPATCAIYSATS</sequence>
<name>A0ABP1FWV7_9CHLO</name>